<dbReference type="Proteomes" id="UP000250266">
    <property type="component" value="Unassembled WGS sequence"/>
</dbReference>
<evidence type="ECO:0000313" key="9">
    <source>
        <dbReference type="Proteomes" id="UP000250266"/>
    </source>
</evidence>
<dbReference type="PANTHER" id="PTHR33048">
    <property type="entry name" value="PTH11-LIKE INTEGRAL MEMBRANE PROTEIN (AFU_ORTHOLOGUE AFUA_5G11245)"/>
    <property type="match status" value="1"/>
</dbReference>
<evidence type="ECO:0000256" key="5">
    <source>
        <dbReference type="ARBA" id="ARBA00038359"/>
    </source>
</evidence>
<dbReference type="Pfam" id="PF20684">
    <property type="entry name" value="Fung_rhodopsin"/>
    <property type="match status" value="1"/>
</dbReference>
<comment type="subcellular location">
    <subcellularLocation>
        <location evidence="1">Membrane</location>
        <topology evidence="1">Multi-pass membrane protein</topology>
    </subcellularLocation>
</comment>
<proteinExistence type="inferred from homology"/>
<dbReference type="AlphaFoldDB" id="A0A8E2EF37"/>
<evidence type="ECO:0000256" key="2">
    <source>
        <dbReference type="ARBA" id="ARBA00022692"/>
    </source>
</evidence>
<evidence type="ECO:0000256" key="1">
    <source>
        <dbReference type="ARBA" id="ARBA00004141"/>
    </source>
</evidence>
<keyword evidence="9" id="KW-1185">Reference proteome</keyword>
<evidence type="ECO:0000313" key="8">
    <source>
        <dbReference type="EMBL" id="OCK82620.1"/>
    </source>
</evidence>
<dbReference type="InterPro" id="IPR052337">
    <property type="entry name" value="SAT4-like"/>
</dbReference>
<protein>
    <recommendedName>
        <fullName evidence="7">Rhodopsin domain-containing protein</fullName>
    </recommendedName>
</protein>
<dbReference type="GO" id="GO:0016020">
    <property type="term" value="C:membrane"/>
    <property type="evidence" value="ECO:0007669"/>
    <property type="project" value="UniProtKB-SubCell"/>
</dbReference>
<name>A0A8E2EF37_9PEZI</name>
<dbReference type="OrthoDB" id="5429740at2759"/>
<dbReference type="InterPro" id="IPR049326">
    <property type="entry name" value="Rhodopsin_dom_fungi"/>
</dbReference>
<feature type="transmembrane region" description="Helical" evidence="6">
    <location>
        <begin position="102"/>
        <end position="124"/>
    </location>
</feature>
<evidence type="ECO:0000256" key="4">
    <source>
        <dbReference type="ARBA" id="ARBA00023136"/>
    </source>
</evidence>
<evidence type="ECO:0000256" key="3">
    <source>
        <dbReference type="ARBA" id="ARBA00022989"/>
    </source>
</evidence>
<reference evidence="8 9" key="1">
    <citation type="journal article" date="2016" name="Nat. Commun.">
        <title>Ectomycorrhizal ecology is imprinted in the genome of the dominant symbiotic fungus Cenococcum geophilum.</title>
        <authorList>
            <consortium name="DOE Joint Genome Institute"/>
            <person name="Peter M."/>
            <person name="Kohler A."/>
            <person name="Ohm R.A."/>
            <person name="Kuo A."/>
            <person name="Krutzmann J."/>
            <person name="Morin E."/>
            <person name="Arend M."/>
            <person name="Barry K.W."/>
            <person name="Binder M."/>
            <person name="Choi C."/>
            <person name="Clum A."/>
            <person name="Copeland A."/>
            <person name="Grisel N."/>
            <person name="Haridas S."/>
            <person name="Kipfer T."/>
            <person name="LaButti K."/>
            <person name="Lindquist E."/>
            <person name="Lipzen A."/>
            <person name="Maire R."/>
            <person name="Meier B."/>
            <person name="Mihaltcheva S."/>
            <person name="Molinier V."/>
            <person name="Murat C."/>
            <person name="Poggeler S."/>
            <person name="Quandt C.A."/>
            <person name="Sperisen C."/>
            <person name="Tritt A."/>
            <person name="Tisserant E."/>
            <person name="Crous P.W."/>
            <person name="Henrissat B."/>
            <person name="Nehls U."/>
            <person name="Egli S."/>
            <person name="Spatafora J.W."/>
            <person name="Grigoriev I.V."/>
            <person name="Martin F.M."/>
        </authorList>
    </citation>
    <scope>NUCLEOTIDE SEQUENCE [LARGE SCALE GENOMIC DNA]</scope>
    <source>
        <strain evidence="8 9">CBS 459.81</strain>
    </source>
</reference>
<keyword evidence="3 6" id="KW-1133">Transmembrane helix</keyword>
<keyword evidence="2 6" id="KW-0812">Transmembrane</keyword>
<sequence>MAATGDFGPAPAGTNLAENQNAQIFGAVITLMVIGTVGVVMRWVARKTPDSIALAIDDYLIVAALIFAYGTAICSLLSINYGGGKHLWAITSNDFIHIWKLLYAYVMIYATAVTLTKVSILMFYRRIFGITYSLYLCLFFAIGYWITIIVVINVGCRPLSYFWMRYTDPSAVGTCIDIPKFFFGNGIAAMLIDVIILCVPIPIVWGLQMPTSQKLAVVSILLLGSLL</sequence>
<dbReference type="EMBL" id="KV744883">
    <property type="protein sequence ID" value="OCK82620.1"/>
    <property type="molecule type" value="Genomic_DNA"/>
</dbReference>
<organism evidence="8 9">
    <name type="scientific">Lepidopterella palustris CBS 459.81</name>
    <dbReference type="NCBI Taxonomy" id="1314670"/>
    <lineage>
        <taxon>Eukaryota</taxon>
        <taxon>Fungi</taxon>
        <taxon>Dikarya</taxon>
        <taxon>Ascomycota</taxon>
        <taxon>Pezizomycotina</taxon>
        <taxon>Dothideomycetes</taxon>
        <taxon>Pleosporomycetidae</taxon>
        <taxon>Mytilinidiales</taxon>
        <taxon>Argynnaceae</taxon>
        <taxon>Lepidopterella</taxon>
    </lineage>
</organism>
<dbReference type="PANTHER" id="PTHR33048:SF163">
    <property type="entry name" value="INTEGRAL MEMBRANE PROTEIN (AFU_ORTHOLOGUE AFUA_8G05510)"/>
    <property type="match status" value="1"/>
</dbReference>
<feature type="transmembrane region" description="Helical" evidence="6">
    <location>
        <begin position="187"/>
        <end position="207"/>
    </location>
</feature>
<gene>
    <name evidence="8" type="ORF">K432DRAFT_471464</name>
</gene>
<feature type="domain" description="Rhodopsin" evidence="7">
    <location>
        <begin position="42"/>
        <end position="226"/>
    </location>
</feature>
<evidence type="ECO:0000259" key="7">
    <source>
        <dbReference type="Pfam" id="PF20684"/>
    </source>
</evidence>
<feature type="non-terminal residue" evidence="8">
    <location>
        <position position="227"/>
    </location>
</feature>
<feature type="transmembrane region" description="Helical" evidence="6">
    <location>
        <begin position="56"/>
        <end position="82"/>
    </location>
</feature>
<evidence type="ECO:0000256" key="6">
    <source>
        <dbReference type="SAM" id="Phobius"/>
    </source>
</evidence>
<feature type="transmembrane region" description="Helical" evidence="6">
    <location>
        <begin position="136"/>
        <end position="155"/>
    </location>
</feature>
<keyword evidence="4 6" id="KW-0472">Membrane</keyword>
<accession>A0A8E2EF37</accession>
<feature type="transmembrane region" description="Helical" evidence="6">
    <location>
        <begin position="24"/>
        <end position="44"/>
    </location>
</feature>
<comment type="similarity">
    <text evidence="5">Belongs to the SAT4 family.</text>
</comment>